<dbReference type="InterPro" id="IPR036683">
    <property type="entry name" value="CO_DH_flav_C_dom_sf"/>
</dbReference>
<gene>
    <name evidence="3" type="ORF">GBAR_LOCUS29905</name>
</gene>
<dbReference type="SMART" id="SM01092">
    <property type="entry name" value="CO_deh_flav_C"/>
    <property type="match status" value="1"/>
</dbReference>
<dbReference type="Gene3D" id="3.30.365.10">
    <property type="entry name" value="Aldehyde oxidase/xanthine dehydrogenase, molybdopterin binding domain"/>
    <property type="match status" value="4"/>
</dbReference>
<dbReference type="InterPro" id="IPR005107">
    <property type="entry name" value="CO_DH_flav_C"/>
</dbReference>
<evidence type="ECO:0000313" key="3">
    <source>
        <dbReference type="EMBL" id="CAI8054820.1"/>
    </source>
</evidence>
<dbReference type="PANTHER" id="PTHR11908">
    <property type="entry name" value="XANTHINE DEHYDROGENASE"/>
    <property type="match status" value="1"/>
</dbReference>
<dbReference type="AlphaFoldDB" id="A0AA35XK41"/>
<keyword evidence="4" id="KW-1185">Reference proteome</keyword>
<dbReference type="GO" id="GO:0016491">
    <property type="term" value="F:oxidoreductase activity"/>
    <property type="evidence" value="ECO:0007669"/>
    <property type="project" value="InterPro"/>
</dbReference>
<dbReference type="SUPFAM" id="SSF56003">
    <property type="entry name" value="Molybdenum cofactor-binding domain"/>
    <property type="match status" value="1"/>
</dbReference>
<protein>
    <submittedName>
        <fullName evidence="3">Xanthine dehydrogenase molybdenum-binding subunit XdhA</fullName>
    </submittedName>
</protein>
<feature type="domain" description="CO dehydrogenase flavoprotein C-terminal" evidence="2">
    <location>
        <begin position="320"/>
        <end position="418"/>
    </location>
</feature>
<dbReference type="Pfam" id="PF03450">
    <property type="entry name" value="CO_deh_flav_C"/>
    <property type="match status" value="1"/>
</dbReference>
<sequence length="429" mass="45112">MNHIADELGIDPLEFRLRNHVGIEGQPGERVTPANEIIDTQPVEGGIPFSSNGLRECLEKGAEAFGWQTDTAERSQSAEHLKTGSGMCMFIYRGGPGSRSSARLRLNSDGSVQLIAAIGVSYDSVRVTFGDTADTPEAPITAGSTATFSTGSAAVQAAGELKAKILSLVATHLDDDVSRLDIVDGSVVSEDGNVQLPLADIAALAGEETLQVEASVMPGSRDYIVNSFGAHFAEVEVDTETGSVRVLRYVAAHDSGRILNPQLATNQVEGGVSQMLGFTLSEEMLTDPQSGVTLNGSFLEHKSEILAEVVIPPASPRSRSVYLKAKERQAMDFALASVALAVDVANGTVSEARLVLGGVAPVPYRVHGVEDALAGMRTDEIDAAQVGRIAAEGAMPLSDNGYKVRLVSGLVARAVRTLLTGEEREGASQ</sequence>
<dbReference type="InterPro" id="IPR046867">
    <property type="entry name" value="AldOxase/xan_DH_MoCoBD2"/>
</dbReference>
<dbReference type="InterPro" id="IPR016208">
    <property type="entry name" value="Ald_Oxase/xanthine_DH-like"/>
</dbReference>
<comment type="caution">
    <text evidence="3">The sequence shown here is derived from an EMBL/GenBank/DDBJ whole genome shotgun (WGS) entry which is preliminary data.</text>
</comment>
<organism evidence="3 4">
    <name type="scientific">Geodia barretti</name>
    <name type="common">Barrett's horny sponge</name>
    <dbReference type="NCBI Taxonomy" id="519541"/>
    <lineage>
        <taxon>Eukaryota</taxon>
        <taxon>Metazoa</taxon>
        <taxon>Porifera</taxon>
        <taxon>Demospongiae</taxon>
        <taxon>Heteroscleromorpha</taxon>
        <taxon>Tetractinellida</taxon>
        <taxon>Astrophorina</taxon>
        <taxon>Geodiidae</taxon>
        <taxon>Geodia</taxon>
    </lineage>
</organism>
<reference evidence="3" key="1">
    <citation type="submission" date="2023-03" db="EMBL/GenBank/DDBJ databases">
        <authorList>
            <person name="Steffen K."/>
            <person name="Cardenas P."/>
        </authorList>
    </citation>
    <scope>NUCLEOTIDE SEQUENCE</scope>
</reference>
<dbReference type="EMBL" id="CASHTH010004210">
    <property type="protein sequence ID" value="CAI8054820.1"/>
    <property type="molecule type" value="Genomic_DNA"/>
</dbReference>
<evidence type="ECO:0000259" key="2">
    <source>
        <dbReference type="SMART" id="SM01092"/>
    </source>
</evidence>
<dbReference type="Pfam" id="PF20256">
    <property type="entry name" value="MoCoBD_2"/>
    <property type="match status" value="1"/>
</dbReference>
<dbReference type="Proteomes" id="UP001174909">
    <property type="component" value="Unassembled WGS sequence"/>
</dbReference>
<accession>A0AA35XK41</accession>
<proteinExistence type="predicted"/>
<dbReference type="SUPFAM" id="SSF55447">
    <property type="entry name" value="CO dehydrogenase flavoprotein C-terminal domain-like"/>
    <property type="match status" value="1"/>
</dbReference>
<dbReference type="InterPro" id="IPR037165">
    <property type="entry name" value="AldOxase/xan_DH_Mopterin-bd_sf"/>
</dbReference>
<evidence type="ECO:0000256" key="1">
    <source>
        <dbReference type="ARBA" id="ARBA00022505"/>
    </source>
</evidence>
<dbReference type="Gene3D" id="3.30.390.50">
    <property type="entry name" value="CO dehydrogenase flavoprotein, C-terminal domain"/>
    <property type="match status" value="1"/>
</dbReference>
<keyword evidence="1" id="KW-0500">Molybdenum</keyword>
<name>A0AA35XK41_GEOBA</name>
<dbReference type="GO" id="GO:0005506">
    <property type="term" value="F:iron ion binding"/>
    <property type="evidence" value="ECO:0007669"/>
    <property type="project" value="InterPro"/>
</dbReference>
<evidence type="ECO:0000313" key="4">
    <source>
        <dbReference type="Proteomes" id="UP001174909"/>
    </source>
</evidence>
<dbReference type="PANTHER" id="PTHR11908:SF132">
    <property type="entry name" value="ALDEHYDE OXIDASE 1-RELATED"/>
    <property type="match status" value="1"/>
</dbReference>